<evidence type="ECO:0000256" key="6">
    <source>
        <dbReference type="ARBA" id="ARBA00023235"/>
    </source>
</evidence>
<dbReference type="InterPro" id="IPR006124">
    <property type="entry name" value="Metalloenzyme"/>
</dbReference>
<dbReference type="NCBIfam" id="TIGR01307">
    <property type="entry name" value="pgm_bpd_ind"/>
    <property type="match status" value="1"/>
</dbReference>
<evidence type="ECO:0000256" key="2">
    <source>
        <dbReference type="ARBA" id="ARBA00008819"/>
    </source>
</evidence>
<comment type="subcellular location">
    <subcellularLocation>
        <location evidence="7">Plastid</location>
        <location evidence="7">Chloroplast</location>
    </subcellularLocation>
</comment>
<dbReference type="CDD" id="cd16010">
    <property type="entry name" value="iPGM"/>
    <property type="match status" value="1"/>
</dbReference>
<dbReference type="PANTHER" id="PTHR31637">
    <property type="entry name" value="2,3-BISPHOSPHOGLYCERATE-INDEPENDENT PHOSPHOGLYCERATE MUTASE"/>
    <property type="match status" value="1"/>
</dbReference>
<keyword evidence="13" id="KW-0934">Plastid</keyword>
<keyword evidence="4 7" id="KW-0324">Glycolysis</keyword>
<evidence type="ECO:0000259" key="12">
    <source>
        <dbReference type="Pfam" id="PF06415"/>
    </source>
</evidence>
<keyword evidence="3 7" id="KW-0479">Metal-binding</keyword>
<gene>
    <name evidence="13" type="primary">pgmA</name>
    <name evidence="7" type="synonym">gpmI</name>
</gene>
<dbReference type="PIRSF" id="PIRSF001492">
    <property type="entry name" value="IPGAM"/>
    <property type="match status" value="1"/>
</dbReference>
<feature type="binding site" evidence="7 10">
    <location>
        <position position="65"/>
    </location>
    <ligand>
        <name>Mn(2+)</name>
        <dbReference type="ChEBI" id="CHEBI:29035"/>
        <label>2</label>
    </ligand>
</feature>
<geneLocation type="chloroplast" evidence="13"/>
<feature type="binding site" evidence="7 9">
    <location>
        <begin position="156"/>
        <end position="157"/>
    </location>
    <ligand>
        <name>substrate</name>
    </ligand>
</feature>
<dbReference type="Pfam" id="PF01676">
    <property type="entry name" value="Metalloenzyme"/>
    <property type="match status" value="1"/>
</dbReference>
<comment type="function">
    <text evidence="7">Catalyzes the interconversion of 2-phosphoglycerate and 3-phosphoglycerate.</text>
</comment>
<protein>
    <recommendedName>
        <fullName evidence="7">2,3-bisphosphoglycerate-independent phosphoglycerate mutase</fullName>
        <shortName evidence="7">BPG-independent PGAM</shortName>
        <shortName evidence="7">Phosphoglyceromutase</shortName>
        <shortName evidence="7">iPGM</shortName>
        <ecNumber evidence="7">5.4.2.12</ecNumber>
    </recommendedName>
</protein>
<feature type="binding site" evidence="7 9">
    <location>
        <begin position="258"/>
        <end position="261"/>
    </location>
    <ligand>
        <name>substrate</name>
    </ligand>
</feature>
<feature type="binding site" evidence="7 9">
    <location>
        <position position="331"/>
    </location>
    <ligand>
        <name>substrate</name>
    </ligand>
</feature>
<feature type="domain" description="Metalloenzyme" evidence="11">
    <location>
        <begin position="8"/>
        <end position="503"/>
    </location>
</feature>
<dbReference type="GO" id="GO:0004619">
    <property type="term" value="F:phosphoglycerate mutase activity"/>
    <property type="evidence" value="ECO:0007669"/>
    <property type="project" value="UniProtKB-UniRule"/>
</dbReference>
<evidence type="ECO:0000256" key="9">
    <source>
        <dbReference type="PIRSR" id="PIRSR001492-2"/>
    </source>
</evidence>
<dbReference type="InterPro" id="IPR005995">
    <property type="entry name" value="Pgm_bpd_ind"/>
</dbReference>
<dbReference type="GO" id="GO:0006096">
    <property type="term" value="P:glycolytic process"/>
    <property type="evidence" value="ECO:0007669"/>
    <property type="project" value="UniProtKB-UniRule"/>
</dbReference>
<sequence length="534" mass="60282">MKTPIIYPIVLTILDGWGHSDHTKGNAIKQAKTPMMDNLLKTYPNILLNASGSQVGLPEDQVGNSEVGHTTIGGGRVLQQDLARIRSSINDKSFFQNTTLNDICLYACHNKRKIHIIGLCSNGGVHSHINHLIALLDLLKNYPIINICIHLITDGRDTKPNCASSFITQIINSLKSLKIGTICTISGRYYAMDRDCRWSRTEAFYNTLTEDHSITTQDPLQLINEVYNKQISDEFIIPTRIHSGKIESQDAIIFFNFRPDRMRQIVQAFAKEGFKGFPCKKLINLKIVTFTNYDSTLNIPRVFQPLKKINFLGEIISQNNLKQLRIAETEKYAHVTYFFNGGIEEPFTGEDRELILSPQVKTYDECPEMSALQITKSVIKAIKKNIYSIIIVNYANPDMIGHTGHLEATIKAIEIIDQSITQLYEAVNQVDGTLLITADHGNAEYMLDSQENPCKSHTSNLVPFIFIKGKKQKIMNHDNKITLRAEGSLADIAPTILDILKINQPKEMTGKTLIENPKYERKNTIHASHNYKKV</sequence>
<dbReference type="EC" id="5.4.2.12" evidence="7"/>
<accession>A0A8K1YUV1</accession>
<feature type="binding site" evidence="7 10">
    <location>
        <position position="439"/>
    </location>
    <ligand>
        <name>Mn(2+)</name>
        <dbReference type="ChEBI" id="CHEBI:29035"/>
        <label>2</label>
    </ligand>
</feature>
<evidence type="ECO:0000256" key="8">
    <source>
        <dbReference type="PIRSR" id="PIRSR001492-1"/>
    </source>
</evidence>
<feature type="binding site" evidence="7 10">
    <location>
        <position position="457"/>
    </location>
    <ligand>
        <name>Mn(2+)</name>
        <dbReference type="ChEBI" id="CHEBI:29035"/>
        <label>1</label>
    </ligand>
</feature>
<keyword evidence="5 7" id="KW-0464">Manganese</keyword>
<feature type="binding site" evidence="7 9">
    <location>
        <position position="126"/>
    </location>
    <ligand>
        <name>substrate</name>
    </ligand>
</feature>
<evidence type="ECO:0000313" key="13">
    <source>
        <dbReference type="EMBL" id="UEQ12146.1"/>
    </source>
</evidence>
<evidence type="ECO:0000256" key="10">
    <source>
        <dbReference type="PIRSR" id="PIRSR001492-3"/>
    </source>
</evidence>
<organism evidence="13">
    <name type="scientific">Batrachospermum sp</name>
    <dbReference type="NCBI Taxonomy" id="31373"/>
    <lineage>
        <taxon>Eukaryota</taxon>
        <taxon>Rhodophyta</taxon>
        <taxon>Florideophyceae</taxon>
        <taxon>Nemaliophycidae</taxon>
        <taxon>Batrachospermales</taxon>
        <taxon>Batrachospermaceae</taxon>
        <taxon>Batrachospermum</taxon>
    </lineage>
</organism>
<keyword evidence="6 7" id="KW-0413">Isomerase</keyword>
<feature type="domain" description="BPG-independent PGAM N-terminal" evidence="12">
    <location>
        <begin position="85"/>
        <end position="294"/>
    </location>
</feature>
<dbReference type="GO" id="GO:0006007">
    <property type="term" value="P:glucose catabolic process"/>
    <property type="evidence" value="ECO:0007669"/>
    <property type="project" value="InterPro"/>
</dbReference>
<comment type="cofactor">
    <cofactor evidence="7">
        <name>Mn(2+)</name>
        <dbReference type="ChEBI" id="CHEBI:29035"/>
    </cofactor>
    <text evidence="7">Binds 2 manganese ions per subunit.</text>
</comment>
<dbReference type="EMBL" id="MN905507">
    <property type="protein sequence ID" value="UEQ12146.1"/>
    <property type="molecule type" value="Genomic_DNA"/>
</dbReference>
<evidence type="ECO:0000256" key="3">
    <source>
        <dbReference type="ARBA" id="ARBA00022723"/>
    </source>
</evidence>
<evidence type="ECO:0000259" key="11">
    <source>
        <dbReference type="Pfam" id="PF01676"/>
    </source>
</evidence>
<dbReference type="FunFam" id="3.40.1450.10:FF:000002">
    <property type="entry name" value="2,3-bisphosphoglycerate-independent phosphoglycerate mutase"/>
    <property type="match status" value="1"/>
</dbReference>
<feature type="binding site" evidence="7 10">
    <location>
        <position position="440"/>
    </location>
    <ligand>
        <name>Mn(2+)</name>
        <dbReference type="ChEBI" id="CHEBI:29035"/>
        <label>2</label>
    </ligand>
</feature>
<dbReference type="GO" id="GO:0005829">
    <property type="term" value="C:cytosol"/>
    <property type="evidence" value="ECO:0007669"/>
    <property type="project" value="TreeGrafter"/>
</dbReference>
<evidence type="ECO:0000256" key="1">
    <source>
        <dbReference type="ARBA" id="ARBA00004798"/>
    </source>
</evidence>
<dbReference type="Gene3D" id="3.40.720.10">
    <property type="entry name" value="Alkaline Phosphatase, subunit A"/>
    <property type="match status" value="1"/>
</dbReference>
<feature type="active site" description="Phosphoserine intermediate" evidence="7 8">
    <location>
        <position position="65"/>
    </location>
</feature>
<dbReference type="Gene3D" id="3.40.1450.10">
    <property type="entry name" value="BPG-independent phosphoglycerate mutase, domain B"/>
    <property type="match status" value="1"/>
</dbReference>
<evidence type="ECO:0000256" key="4">
    <source>
        <dbReference type="ARBA" id="ARBA00023152"/>
    </source>
</evidence>
<evidence type="ECO:0000256" key="7">
    <source>
        <dbReference type="HAMAP-Rule" id="MF_01038"/>
    </source>
</evidence>
<dbReference type="PANTHER" id="PTHR31637:SF0">
    <property type="entry name" value="2,3-BISPHOSPHOGLYCERATE-INDEPENDENT PHOSPHOGLYCERATE MUTASE"/>
    <property type="match status" value="1"/>
</dbReference>
<feature type="binding site" evidence="7 10">
    <location>
        <position position="15"/>
    </location>
    <ligand>
        <name>Mn(2+)</name>
        <dbReference type="ChEBI" id="CHEBI:29035"/>
        <label>2</label>
    </ligand>
</feature>
<dbReference type="GO" id="GO:0030145">
    <property type="term" value="F:manganese ion binding"/>
    <property type="evidence" value="ECO:0007669"/>
    <property type="project" value="UniProtKB-UniRule"/>
</dbReference>
<dbReference type="InterPro" id="IPR017850">
    <property type="entry name" value="Alkaline_phosphatase_core_sf"/>
</dbReference>
<name>A0A8K1YUV1_9FLOR</name>
<dbReference type="GO" id="GO:0009507">
    <property type="term" value="C:chloroplast"/>
    <property type="evidence" value="ECO:0007669"/>
    <property type="project" value="UniProtKB-SubCell"/>
</dbReference>
<comment type="similarity">
    <text evidence="2 7">Belongs to the BPG-independent phosphoglycerate mutase family.</text>
</comment>
<dbReference type="InterPro" id="IPR036646">
    <property type="entry name" value="PGAM_B_sf"/>
</dbReference>
<dbReference type="SUPFAM" id="SSF64158">
    <property type="entry name" value="2,3-Bisphosphoglycerate-independent phosphoglycerate mutase, substrate-binding domain"/>
    <property type="match status" value="1"/>
</dbReference>
<dbReference type="SUPFAM" id="SSF53649">
    <property type="entry name" value="Alkaline phosphatase-like"/>
    <property type="match status" value="1"/>
</dbReference>
<dbReference type="InterPro" id="IPR011258">
    <property type="entry name" value="BPG-indep_PGM_N"/>
</dbReference>
<feature type="binding site" evidence="7 10">
    <location>
        <position position="402"/>
    </location>
    <ligand>
        <name>Mn(2+)</name>
        <dbReference type="ChEBI" id="CHEBI:29035"/>
        <label>1</label>
    </ligand>
</feature>
<dbReference type="HAMAP" id="MF_01038">
    <property type="entry name" value="GpmI"/>
    <property type="match status" value="1"/>
</dbReference>
<reference evidence="13" key="1">
    <citation type="submission" date="2020-01" db="EMBL/GenBank/DDBJ databases">
        <title>The chloroplast and mitochondrion of a new freshwater red algal species from China.</title>
        <authorList>
            <person name="Fang K."/>
            <person name="Xie S."/>
        </authorList>
    </citation>
    <scope>NUCLEOTIDE SEQUENCE</scope>
    <source>
        <strain evidence="13">SAS-FKP1901</strain>
    </source>
</reference>
<evidence type="ECO:0000256" key="5">
    <source>
        <dbReference type="ARBA" id="ARBA00023211"/>
    </source>
</evidence>
<comment type="pathway">
    <text evidence="1 7">Carbohydrate degradation; glycolysis; pyruvate from D-glyceraldehyde 3-phosphate: step 3/5.</text>
</comment>
<feature type="binding site" evidence="7 9">
    <location>
        <position position="194"/>
    </location>
    <ligand>
        <name>substrate</name>
    </ligand>
</feature>
<dbReference type="AlphaFoldDB" id="A0A8K1YUV1"/>
<comment type="catalytic activity">
    <reaction evidence="7">
        <text>(2R)-2-phosphoglycerate = (2R)-3-phosphoglycerate</text>
        <dbReference type="Rhea" id="RHEA:15901"/>
        <dbReference type="ChEBI" id="CHEBI:58272"/>
        <dbReference type="ChEBI" id="CHEBI:58289"/>
        <dbReference type="EC" id="5.4.2.12"/>
    </reaction>
</comment>
<feature type="binding site" evidence="7 9">
    <location>
        <position position="188"/>
    </location>
    <ligand>
        <name>substrate</name>
    </ligand>
</feature>
<dbReference type="Pfam" id="PF06415">
    <property type="entry name" value="iPGM_N"/>
    <property type="match status" value="1"/>
</dbReference>
<proteinExistence type="inferred from homology"/>
<dbReference type="UniPathway" id="UPA00109">
    <property type="reaction ID" value="UER00186"/>
</dbReference>
<keyword evidence="13" id="KW-0150">Chloroplast</keyword>
<feature type="binding site" evidence="7 10">
    <location>
        <position position="398"/>
    </location>
    <ligand>
        <name>Mn(2+)</name>
        <dbReference type="ChEBI" id="CHEBI:29035"/>
        <label>1</label>
    </ligand>
</feature>